<evidence type="ECO:0000313" key="1">
    <source>
        <dbReference type="EMBL" id="SHI52229.1"/>
    </source>
</evidence>
<organism evidence="1 2">
    <name type="scientific">Desulfosporosinus lacus DSM 15449</name>
    <dbReference type="NCBI Taxonomy" id="1121420"/>
    <lineage>
        <taxon>Bacteria</taxon>
        <taxon>Bacillati</taxon>
        <taxon>Bacillota</taxon>
        <taxon>Clostridia</taxon>
        <taxon>Eubacteriales</taxon>
        <taxon>Desulfitobacteriaceae</taxon>
        <taxon>Desulfosporosinus</taxon>
    </lineage>
</organism>
<dbReference type="InterPro" id="IPR006230">
    <property type="entry name" value="MutL"/>
</dbReference>
<dbReference type="EMBL" id="FQXJ01000019">
    <property type="protein sequence ID" value="SHI52229.1"/>
    <property type="molecule type" value="Genomic_DNA"/>
</dbReference>
<dbReference type="OrthoDB" id="9769453at2"/>
<proteinExistence type="predicted"/>
<protein>
    <submittedName>
        <fullName evidence="1">MutL protein</fullName>
    </submittedName>
</protein>
<dbReference type="AlphaFoldDB" id="A0A1M6BU20"/>
<evidence type="ECO:0000313" key="2">
    <source>
        <dbReference type="Proteomes" id="UP000183954"/>
    </source>
</evidence>
<name>A0A1M6BU20_9FIRM</name>
<sequence>MQKVLVAEIGDDTIVVKAFANLDTENPLLLGQGISLTTEYDGDYRTGLQFALTDLEKDIGPVGCLGDIPFYAVSSVPKIHTMKVNGPIVFTGGILPATEAIMKAAKLIYEEVGEVLVLDVGAIATNLYSLTSGLMPQRTVEEDLGVLINPLPLVKLIGENRIVEHHGEEWEKLITSRPETPEQMVFSAEITSAAITIALKRHSGVSGNCGERDLSNIRWIVGTGVALTQLPNGLEIFQESIMGMAGTLFSEEKIAILLDKDCIMSSLGSLTATYRKAAWQLMRESFGVEN</sequence>
<dbReference type="STRING" id="1121420.SAMN02746098_04236"/>
<accession>A0A1M6BU20</accession>
<reference evidence="2" key="1">
    <citation type="submission" date="2016-11" db="EMBL/GenBank/DDBJ databases">
        <authorList>
            <person name="Varghese N."/>
            <person name="Submissions S."/>
        </authorList>
    </citation>
    <scope>NUCLEOTIDE SEQUENCE [LARGE SCALE GENOMIC DNA]</scope>
    <source>
        <strain evidence="2">DSM 15449</strain>
    </source>
</reference>
<dbReference type="Pfam" id="PF13941">
    <property type="entry name" value="MutL"/>
    <property type="match status" value="1"/>
</dbReference>
<keyword evidence="2" id="KW-1185">Reference proteome</keyword>
<gene>
    <name evidence="1" type="ORF">SAMN02746098_04236</name>
</gene>
<dbReference type="Proteomes" id="UP000183954">
    <property type="component" value="Unassembled WGS sequence"/>
</dbReference>
<dbReference type="RefSeq" id="WP_073031944.1">
    <property type="nucleotide sequence ID" value="NZ_FQXJ01000019.1"/>
</dbReference>